<feature type="transmembrane region" description="Helical" evidence="2">
    <location>
        <begin position="66"/>
        <end position="89"/>
    </location>
</feature>
<evidence type="ECO:0000256" key="2">
    <source>
        <dbReference type="SAM" id="Phobius"/>
    </source>
</evidence>
<keyword evidence="2" id="KW-0472">Membrane</keyword>
<feature type="transmembrane region" description="Helical" evidence="2">
    <location>
        <begin position="124"/>
        <end position="144"/>
    </location>
</feature>
<accession>A0AAJ6DBK2</accession>
<dbReference type="AlphaFoldDB" id="A0AAJ6DBK2"/>
<reference evidence="3 4" key="1">
    <citation type="submission" date="2023-03" db="EMBL/GenBank/DDBJ databases">
        <title>Complete genome sequences of several Auritidibacter ignavus strains isolated from ear infections.</title>
        <authorList>
            <person name="Baehr T."/>
            <person name="Baumhoegger A.M."/>
        </authorList>
    </citation>
    <scope>NUCLEOTIDE SEQUENCE [LARGE SCALE GENOMIC DNA]</scope>
    <source>
        <strain evidence="3 4">BABAE-6</strain>
    </source>
</reference>
<sequence length="172" mass="18348">MTTPIPQKTAQPRGKKSGTSDRRPRLKMSIYGYVIAWLAPNIVMAGLVVILNLLPVAEQVGDLTPLLTLVGLAGLVLGLPLTLLVNWLFRFTLNQAVHVLAYALVGMLYGLVVLVGGLEGLLPLLIPVVGFPAGILMALGRWLAIPFTDVVDADGHILAPGEADEDPIIDEQ</sequence>
<feature type="compositionally biased region" description="Polar residues" evidence="1">
    <location>
        <begin position="1"/>
        <end position="10"/>
    </location>
</feature>
<protein>
    <submittedName>
        <fullName evidence="3">Uncharacterized protein</fullName>
    </submittedName>
</protein>
<keyword evidence="4" id="KW-1185">Reference proteome</keyword>
<feature type="transmembrane region" description="Helical" evidence="2">
    <location>
        <begin position="96"/>
        <end position="118"/>
    </location>
</feature>
<keyword evidence="2" id="KW-0812">Transmembrane</keyword>
<dbReference type="Proteomes" id="UP001224674">
    <property type="component" value="Chromosome"/>
</dbReference>
<feature type="region of interest" description="Disordered" evidence="1">
    <location>
        <begin position="1"/>
        <end position="23"/>
    </location>
</feature>
<evidence type="ECO:0000256" key="1">
    <source>
        <dbReference type="SAM" id="MobiDB-lite"/>
    </source>
</evidence>
<evidence type="ECO:0000313" key="3">
    <source>
        <dbReference type="EMBL" id="WGH92161.1"/>
    </source>
</evidence>
<keyword evidence="2" id="KW-1133">Transmembrane helix</keyword>
<evidence type="ECO:0000313" key="4">
    <source>
        <dbReference type="Proteomes" id="UP001224674"/>
    </source>
</evidence>
<organism evidence="3 4">
    <name type="scientific">Auritidibacter ignavus</name>
    <dbReference type="NCBI Taxonomy" id="678932"/>
    <lineage>
        <taxon>Bacteria</taxon>
        <taxon>Bacillati</taxon>
        <taxon>Actinomycetota</taxon>
        <taxon>Actinomycetes</taxon>
        <taxon>Micrococcales</taxon>
        <taxon>Micrococcaceae</taxon>
        <taxon>Auritidibacter</taxon>
    </lineage>
</organism>
<gene>
    <name evidence="3" type="ORF">QDX21_07415</name>
</gene>
<name>A0AAJ6DBK2_9MICC</name>
<feature type="transmembrane region" description="Helical" evidence="2">
    <location>
        <begin position="30"/>
        <end position="54"/>
    </location>
</feature>
<dbReference type="GeneID" id="83696537"/>
<dbReference type="RefSeq" id="WP_183145578.1">
    <property type="nucleotide sequence ID" value="NZ_CP122563.1"/>
</dbReference>
<dbReference type="EMBL" id="CP122566">
    <property type="protein sequence ID" value="WGH92161.1"/>
    <property type="molecule type" value="Genomic_DNA"/>
</dbReference>
<proteinExistence type="predicted"/>